<keyword evidence="1" id="KW-1133">Transmembrane helix</keyword>
<dbReference type="InterPro" id="IPR009325">
    <property type="entry name" value="DUF983"/>
</dbReference>
<protein>
    <recommendedName>
        <fullName evidence="4">DUF983 domain-containing protein</fullName>
    </recommendedName>
</protein>
<keyword evidence="1" id="KW-0472">Membrane</keyword>
<evidence type="ECO:0000256" key="1">
    <source>
        <dbReference type="SAM" id="Phobius"/>
    </source>
</evidence>
<dbReference type="EMBL" id="CP027668">
    <property type="protein sequence ID" value="AVO46468.1"/>
    <property type="molecule type" value="Genomic_DNA"/>
</dbReference>
<evidence type="ECO:0000313" key="2">
    <source>
        <dbReference type="EMBL" id="AVO46468.1"/>
    </source>
</evidence>
<feature type="transmembrane region" description="Helical" evidence="1">
    <location>
        <begin position="91"/>
        <end position="109"/>
    </location>
</feature>
<name>A0A2S0NE96_9HYPH</name>
<reference evidence="2 3" key="1">
    <citation type="submission" date="2018-03" db="EMBL/GenBank/DDBJ databases">
        <title>Genome sequencing of Phreatobacter sp.</title>
        <authorList>
            <person name="Kim S.-J."/>
            <person name="Heo J."/>
            <person name="Kwon S.-W."/>
        </authorList>
    </citation>
    <scope>NUCLEOTIDE SEQUENCE [LARGE SCALE GENOMIC DNA]</scope>
    <source>
        <strain evidence="2 3">S-12</strain>
    </source>
</reference>
<organism evidence="2 3">
    <name type="scientific">Phreatobacter cathodiphilus</name>
    <dbReference type="NCBI Taxonomy" id="1868589"/>
    <lineage>
        <taxon>Bacteria</taxon>
        <taxon>Pseudomonadati</taxon>
        <taxon>Pseudomonadota</taxon>
        <taxon>Alphaproteobacteria</taxon>
        <taxon>Hyphomicrobiales</taxon>
        <taxon>Phreatobacteraceae</taxon>
        <taxon>Phreatobacter</taxon>
    </lineage>
</organism>
<gene>
    <name evidence="2" type="ORF">C6569_16175</name>
</gene>
<dbReference type="Proteomes" id="UP000237889">
    <property type="component" value="Chromosome"/>
</dbReference>
<dbReference type="Pfam" id="PF06170">
    <property type="entry name" value="DUF983"/>
    <property type="match status" value="1"/>
</dbReference>
<dbReference type="OrthoDB" id="9799456at2"/>
<evidence type="ECO:0000313" key="3">
    <source>
        <dbReference type="Proteomes" id="UP000237889"/>
    </source>
</evidence>
<dbReference type="RefSeq" id="WP_106749808.1">
    <property type="nucleotide sequence ID" value="NZ_CP027668.1"/>
</dbReference>
<dbReference type="AlphaFoldDB" id="A0A2S0NE96"/>
<proteinExistence type="predicted"/>
<accession>A0A2S0NE96</accession>
<sequence>MAEPSQEGSDWPRLSPFATGVRGRCPRCGRGHLFSGFLTIAPRCDVCGLDFSYVDTADGPAFFVMMFGCLPVVILAIMLEVQYQASLTTHLLVTLPFGLVTCILPLRPLKGWLAASQYYFKAREGRLWRPGDPD</sequence>
<feature type="transmembrane region" description="Helical" evidence="1">
    <location>
        <begin position="61"/>
        <end position="79"/>
    </location>
</feature>
<keyword evidence="1" id="KW-0812">Transmembrane</keyword>
<dbReference type="KEGG" id="phr:C6569_16175"/>
<keyword evidence="3" id="KW-1185">Reference proteome</keyword>
<evidence type="ECO:0008006" key="4">
    <source>
        <dbReference type="Google" id="ProtNLM"/>
    </source>
</evidence>